<feature type="non-terminal residue" evidence="1">
    <location>
        <position position="31"/>
    </location>
</feature>
<reference evidence="2" key="1">
    <citation type="submission" date="2016-10" db="EMBL/GenBank/DDBJ databases">
        <authorList>
            <person name="de Groot N.N."/>
        </authorList>
    </citation>
    <scope>NUCLEOTIDE SEQUENCE [LARGE SCALE GENOMIC DNA]</scope>
    <source>
        <strain evidence="2">DSM 15758</strain>
    </source>
</reference>
<evidence type="ECO:0000313" key="1">
    <source>
        <dbReference type="EMBL" id="SCZ48087.1"/>
    </source>
</evidence>
<evidence type="ECO:0000313" key="2">
    <source>
        <dbReference type="Proteomes" id="UP000183046"/>
    </source>
</evidence>
<dbReference type="Proteomes" id="UP000183046">
    <property type="component" value="Unassembled WGS sequence"/>
</dbReference>
<sequence length="31" mass="3317">MAAIQPMSWRSVENHAAFSTGQAPAPFVDKA</sequence>
<accession>A0A1G5PEZ3</accession>
<name>A0A1G5PEZ3_9PSED</name>
<protein>
    <submittedName>
        <fullName evidence="1">Uncharacterized protein</fullName>
    </submittedName>
</protein>
<dbReference type="EMBL" id="FMWB01000019">
    <property type="protein sequence ID" value="SCZ48087.1"/>
    <property type="molecule type" value="Genomic_DNA"/>
</dbReference>
<comment type="caution">
    <text evidence="1">The sequence shown here is derived from an EMBL/GenBank/DDBJ whole genome shotgun (WGS) entry which is preliminary data.</text>
</comment>
<gene>
    <name evidence="1" type="ORF">SAMN05216279_11990</name>
</gene>
<proteinExistence type="predicted"/>
<organism evidence="1 2">
    <name type="scientific">Pseudomonas oryzihabitans</name>
    <dbReference type="NCBI Taxonomy" id="47885"/>
    <lineage>
        <taxon>Bacteria</taxon>
        <taxon>Pseudomonadati</taxon>
        <taxon>Pseudomonadota</taxon>
        <taxon>Gammaproteobacteria</taxon>
        <taxon>Pseudomonadales</taxon>
        <taxon>Pseudomonadaceae</taxon>
        <taxon>Pseudomonas</taxon>
    </lineage>
</organism>
<dbReference type="AlphaFoldDB" id="A0A1G5PEZ3"/>